<keyword evidence="2" id="KW-1185">Reference proteome</keyword>
<accession>A0ABT0HHZ4</accession>
<name>A0ABT0HHZ4_9BACT</name>
<proteinExistence type="predicted"/>
<reference evidence="1 2" key="1">
    <citation type="submission" date="2022-04" db="EMBL/GenBank/DDBJ databases">
        <title>Spirosoma sp. strain RP8 genome sequencing and assembly.</title>
        <authorList>
            <person name="Jung Y."/>
        </authorList>
    </citation>
    <scope>NUCLEOTIDE SEQUENCE [LARGE SCALE GENOMIC DNA]</scope>
    <source>
        <strain evidence="1 2">RP8</strain>
    </source>
</reference>
<evidence type="ECO:0000313" key="1">
    <source>
        <dbReference type="EMBL" id="MCK8491778.1"/>
    </source>
</evidence>
<sequence length="202" mass="22613">MNPTLLSITIPNNDPYKSSREITTPSSLDNCVTIKDAKEHLMPKKDSNSQEKQVTCEFNRSAEEILLSIISDKKIEGIDLAEAMQNPDFRFKSTIDPELSASISEAFAVLLKKVRLTTGRIGAAKANKKRIKKADEYAVRMYEVINNIKQETGVSTFRATVEQLTQRGIDTPNGGKWSTNTLQDLQKRWRNLGLVVSTAKPK</sequence>
<dbReference type="Proteomes" id="UP001202180">
    <property type="component" value="Unassembled WGS sequence"/>
</dbReference>
<organism evidence="1 2">
    <name type="scientific">Spirosoma liriopis</name>
    <dbReference type="NCBI Taxonomy" id="2937440"/>
    <lineage>
        <taxon>Bacteria</taxon>
        <taxon>Pseudomonadati</taxon>
        <taxon>Bacteroidota</taxon>
        <taxon>Cytophagia</taxon>
        <taxon>Cytophagales</taxon>
        <taxon>Cytophagaceae</taxon>
        <taxon>Spirosoma</taxon>
    </lineage>
</organism>
<evidence type="ECO:0000313" key="2">
    <source>
        <dbReference type="Proteomes" id="UP001202180"/>
    </source>
</evidence>
<protein>
    <submittedName>
        <fullName evidence="1">Recombinase family protein</fullName>
    </submittedName>
</protein>
<dbReference type="RefSeq" id="WP_248476415.1">
    <property type="nucleotide sequence ID" value="NZ_JALPRF010000001.1"/>
</dbReference>
<dbReference type="EMBL" id="JALPRF010000001">
    <property type="protein sequence ID" value="MCK8491778.1"/>
    <property type="molecule type" value="Genomic_DNA"/>
</dbReference>
<comment type="caution">
    <text evidence="1">The sequence shown here is derived from an EMBL/GenBank/DDBJ whole genome shotgun (WGS) entry which is preliminary data.</text>
</comment>
<gene>
    <name evidence="1" type="ORF">M0L20_07930</name>
</gene>